<evidence type="ECO:0000259" key="1">
    <source>
        <dbReference type="PROSITE" id="PS50097"/>
    </source>
</evidence>
<dbReference type="CDD" id="cd18186">
    <property type="entry name" value="BTB_POZ_ZBTB_KLHL-like"/>
    <property type="match status" value="1"/>
</dbReference>
<proteinExistence type="predicted"/>
<dbReference type="SUPFAM" id="SSF54695">
    <property type="entry name" value="POZ domain"/>
    <property type="match status" value="1"/>
</dbReference>
<dbReference type="PROSITE" id="PS50097">
    <property type="entry name" value="BTB"/>
    <property type="match status" value="1"/>
</dbReference>
<dbReference type="InterPro" id="IPR011333">
    <property type="entry name" value="SKP1/BTB/POZ_sf"/>
</dbReference>
<protein>
    <recommendedName>
        <fullName evidence="1">BTB domain-containing protein</fullName>
    </recommendedName>
</protein>
<accession>A0A165LZ38</accession>
<dbReference type="Proteomes" id="UP000077266">
    <property type="component" value="Unassembled WGS sequence"/>
</dbReference>
<dbReference type="EMBL" id="KV425917">
    <property type="protein sequence ID" value="KZV98531.1"/>
    <property type="molecule type" value="Genomic_DNA"/>
</dbReference>
<organism evidence="2 3">
    <name type="scientific">Exidia glandulosa HHB12029</name>
    <dbReference type="NCBI Taxonomy" id="1314781"/>
    <lineage>
        <taxon>Eukaryota</taxon>
        <taxon>Fungi</taxon>
        <taxon>Dikarya</taxon>
        <taxon>Basidiomycota</taxon>
        <taxon>Agaricomycotina</taxon>
        <taxon>Agaricomycetes</taxon>
        <taxon>Auriculariales</taxon>
        <taxon>Exidiaceae</taxon>
        <taxon>Exidia</taxon>
    </lineage>
</organism>
<name>A0A165LZ38_EXIGL</name>
<sequence length="279" mass="31305">MPRLHTPFNGRHPTLWFDDGNLIAQGRGEQTLFKVHRSVLSPLSEVIARLLAPEYPNPLEIPYVSSRTLGHLLEFVYPHQATAEQLDTDDYIELLRASHHLLFAELFRSVLAELKSIHSRTPIAPERRLVLGLECDLPDWAFWAFVQLVYAPGPNMESDPARSTLIPYAAQTKILAARFGILRRRTALATRAEGPFILKGQPGSTAASVCRKHIVELRSEVSVGAPPGVSRTRLAGVVKEAKGCQKCTPKKRNVFGVVVRNVFDENIELENLKQVWSRY</sequence>
<dbReference type="Pfam" id="PF00651">
    <property type="entry name" value="BTB"/>
    <property type="match status" value="1"/>
</dbReference>
<evidence type="ECO:0000313" key="3">
    <source>
        <dbReference type="Proteomes" id="UP000077266"/>
    </source>
</evidence>
<feature type="domain" description="BTB" evidence="1">
    <location>
        <begin position="18"/>
        <end position="85"/>
    </location>
</feature>
<gene>
    <name evidence="2" type="ORF">EXIGLDRAFT_832098</name>
</gene>
<dbReference type="InParanoid" id="A0A165LZ38"/>
<dbReference type="Gene3D" id="3.30.710.10">
    <property type="entry name" value="Potassium Channel Kv1.1, Chain A"/>
    <property type="match status" value="1"/>
</dbReference>
<evidence type="ECO:0000313" key="2">
    <source>
        <dbReference type="EMBL" id="KZV98531.1"/>
    </source>
</evidence>
<dbReference type="AlphaFoldDB" id="A0A165LZ38"/>
<dbReference type="OrthoDB" id="3027208at2759"/>
<keyword evidence="3" id="KW-1185">Reference proteome</keyword>
<dbReference type="InterPro" id="IPR000210">
    <property type="entry name" value="BTB/POZ_dom"/>
</dbReference>
<reference evidence="2 3" key="1">
    <citation type="journal article" date="2016" name="Mol. Biol. Evol.">
        <title>Comparative Genomics of Early-Diverging Mushroom-Forming Fungi Provides Insights into the Origins of Lignocellulose Decay Capabilities.</title>
        <authorList>
            <person name="Nagy L.G."/>
            <person name="Riley R."/>
            <person name="Tritt A."/>
            <person name="Adam C."/>
            <person name="Daum C."/>
            <person name="Floudas D."/>
            <person name="Sun H."/>
            <person name="Yadav J.S."/>
            <person name="Pangilinan J."/>
            <person name="Larsson K.H."/>
            <person name="Matsuura K."/>
            <person name="Barry K."/>
            <person name="Labutti K."/>
            <person name="Kuo R."/>
            <person name="Ohm R.A."/>
            <person name="Bhattacharya S.S."/>
            <person name="Shirouzu T."/>
            <person name="Yoshinaga Y."/>
            <person name="Martin F.M."/>
            <person name="Grigoriev I.V."/>
            <person name="Hibbett D.S."/>
        </authorList>
    </citation>
    <scope>NUCLEOTIDE SEQUENCE [LARGE SCALE GENOMIC DNA]</scope>
    <source>
        <strain evidence="2 3">HHB12029</strain>
    </source>
</reference>